<protein>
    <submittedName>
        <fullName evidence="1">Uncharacterized protein</fullName>
    </submittedName>
</protein>
<evidence type="ECO:0000313" key="2">
    <source>
        <dbReference type="Proteomes" id="UP000746690"/>
    </source>
</evidence>
<gene>
    <name evidence="1" type="ORF">HHX25_14815</name>
</gene>
<proteinExistence type="predicted"/>
<dbReference type="RefSeq" id="WP_169675111.1">
    <property type="nucleotide sequence ID" value="NZ_JABBHF010000008.1"/>
</dbReference>
<organism evidence="1 2">
    <name type="scientific">Flavivirga algicola</name>
    <dbReference type="NCBI Taxonomy" id="2729136"/>
    <lineage>
        <taxon>Bacteria</taxon>
        <taxon>Pseudomonadati</taxon>
        <taxon>Bacteroidota</taxon>
        <taxon>Flavobacteriia</taxon>
        <taxon>Flavobacteriales</taxon>
        <taxon>Flavobacteriaceae</taxon>
        <taxon>Flavivirga</taxon>
    </lineage>
</organism>
<dbReference type="EMBL" id="JABBHF010000008">
    <property type="protein sequence ID" value="NMH88783.1"/>
    <property type="molecule type" value="Genomic_DNA"/>
</dbReference>
<accession>A0ABX1S177</accession>
<sequence>MSTDAILWHTLSEVLESSGNVTRDPVKNVYYDEVNDFDHVNSFQFLDPLNLPGGTINVVNIQNAASLYAIMILGDEMGIFRVADTILKYVTMGRVDVESTTTATRLYNYMQLRDNRTSFEERSMWYKQVFNIGNGNTVSDMVVNEGFLPLWETYMGEVIKYIDKYEGAEDPLRVSKSGIHQVVTDLQHNLSRAAAGMVKIFVPEMYAHLEDAIGIINAEELRDQLGHGISRDLWNIVESVSAEEFSYYPNTSALRTIADSARNIILDIATYNQVTFSEDQFQAMVKNVEAFIIAQNQLQGGSTGDYNEGDDYEGDLEELQEAEDNWDF</sequence>
<evidence type="ECO:0000313" key="1">
    <source>
        <dbReference type="EMBL" id="NMH88783.1"/>
    </source>
</evidence>
<reference evidence="1 2" key="1">
    <citation type="submission" date="2020-04" db="EMBL/GenBank/DDBJ databases">
        <title>A Flavivirga sp. nov.</title>
        <authorList>
            <person name="Sun X."/>
        </authorList>
    </citation>
    <scope>NUCLEOTIDE SEQUENCE [LARGE SCALE GENOMIC DNA]</scope>
    <source>
        <strain evidence="1 2">Y03</strain>
    </source>
</reference>
<dbReference type="Proteomes" id="UP000746690">
    <property type="component" value="Unassembled WGS sequence"/>
</dbReference>
<keyword evidence="2" id="KW-1185">Reference proteome</keyword>
<name>A0ABX1S177_9FLAO</name>
<comment type="caution">
    <text evidence="1">The sequence shown here is derived from an EMBL/GenBank/DDBJ whole genome shotgun (WGS) entry which is preliminary data.</text>
</comment>